<keyword evidence="1" id="KW-0472">Membrane</keyword>
<dbReference type="AlphaFoldDB" id="A0A5N6RD92"/>
<proteinExistence type="predicted"/>
<keyword evidence="1" id="KW-1133">Transmembrane helix</keyword>
<evidence type="ECO:0000313" key="3">
    <source>
        <dbReference type="Proteomes" id="UP000327013"/>
    </source>
</evidence>
<gene>
    <name evidence="2" type="ORF">FH972_015406</name>
</gene>
<accession>A0A5N6RD92</accession>
<organism evidence="2 3">
    <name type="scientific">Carpinus fangiana</name>
    <dbReference type="NCBI Taxonomy" id="176857"/>
    <lineage>
        <taxon>Eukaryota</taxon>
        <taxon>Viridiplantae</taxon>
        <taxon>Streptophyta</taxon>
        <taxon>Embryophyta</taxon>
        <taxon>Tracheophyta</taxon>
        <taxon>Spermatophyta</taxon>
        <taxon>Magnoliopsida</taxon>
        <taxon>eudicotyledons</taxon>
        <taxon>Gunneridae</taxon>
        <taxon>Pentapetalae</taxon>
        <taxon>rosids</taxon>
        <taxon>fabids</taxon>
        <taxon>Fagales</taxon>
        <taxon>Betulaceae</taxon>
        <taxon>Carpinus</taxon>
    </lineage>
</organism>
<protein>
    <submittedName>
        <fullName evidence="2">Uncharacterized protein</fullName>
    </submittedName>
</protein>
<name>A0A5N6RD92_9ROSI</name>
<keyword evidence="1" id="KW-0812">Transmembrane</keyword>
<feature type="transmembrane region" description="Helical" evidence="1">
    <location>
        <begin position="51"/>
        <end position="73"/>
    </location>
</feature>
<dbReference type="Proteomes" id="UP000327013">
    <property type="component" value="Chromosome 6"/>
</dbReference>
<keyword evidence="3" id="KW-1185">Reference proteome</keyword>
<sequence>MEAAPNSGVLSPETILVGFSVELLGLQLLDFVQAMVVAVESVLQQPVSEAFVLNLFGQLWLLLRIVAVCYITSSYHSVIALAFQLAV</sequence>
<dbReference type="EMBL" id="CM017326">
    <property type="protein sequence ID" value="KAE8076779.1"/>
    <property type="molecule type" value="Genomic_DNA"/>
</dbReference>
<evidence type="ECO:0000256" key="1">
    <source>
        <dbReference type="SAM" id="Phobius"/>
    </source>
</evidence>
<evidence type="ECO:0000313" key="2">
    <source>
        <dbReference type="EMBL" id="KAE8076779.1"/>
    </source>
</evidence>
<reference evidence="2 3" key="1">
    <citation type="submission" date="2019-06" db="EMBL/GenBank/DDBJ databases">
        <title>A chromosomal-level reference genome of Carpinus fangiana (Coryloideae, Betulaceae).</title>
        <authorList>
            <person name="Yang X."/>
            <person name="Wang Z."/>
            <person name="Zhang L."/>
            <person name="Hao G."/>
            <person name="Liu J."/>
            <person name="Yang Y."/>
        </authorList>
    </citation>
    <scope>NUCLEOTIDE SEQUENCE [LARGE SCALE GENOMIC DNA]</scope>
    <source>
        <strain evidence="2">Cfa_2016G</strain>
        <tissue evidence="2">Leaf</tissue>
    </source>
</reference>